<keyword evidence="3" id="KW-0489">Methyltransferase</keyword>
<protein>
    <recommendedName>
        <fullName evidence="7">tRNA/rRNA methyltransferase SpoU type domain-containing protein</fullName>
    </recommendedName>
</protein>
<dbReference type="GO" id="GO:0016435">
    <property type="term" value="F:rRNA (guanine) methyltransferase activity"/>
    <property type="evidence" value="ECO:0007669"/>
    <property type="project" value="TreeGrafter"/>
</dbReference>
<dbReference type="InterPro" id="IPR029028">
    <property type="entry name" value="Alpha/beta_knot_MTases"/>
</dbReference>
<evidence type="ECO:0000256" key="2">
    <source>
        <dbReference type="ARBA" id="ARBA00022552"/>
    </source>
</evidence>
<dbReference type="PANTHER" id="PTHR46103:SF1">
    <property type="entry name" value="RRNA METHYLTRANSFERASE 1, MITOCHONDRIAL"/>
    <property type="match status" value="1"/>
</dbReference>
<dbReference type="InterPro" id="IPR001537">
    <property type="entry name" value="SpoU_MeTrfase"/>
</dbReference>
<dbReference type="AlphaFoldDB" id="A0A177F3B6"/>
<dbReference type="Gene3D" id="3.40.1280.10">
    <property type="match status" value="1"/>
</dbReference>
<evidence type="ECO:0000256" key="4">
    <source>
        <dbReference type="ARBA" id="ARBA00022679"/>
    </source>
</evidence>
<dbReference type="GO" id="GO:0005739">
    <property type="term" value="C:mitochondrion"/>
    <property type="evidence" value="ECO:0007669"/>
    <property type="project" value="TreeGrafter"/>
</dbReference>
<evidence type="ECO:0000313" key="9">
    <source>
        <dbReference type="Proteomes" id="UP000077002"/>
    </source>
</evidence>
<feature type="domain" description="tRNA/rRNA methyltransferase SpoU type" evidence="7">
    <location>
        <begin position="286"/>
        <end position="444"/>
    </location>
</feature>
<dbReference type="InterPro" id="IPR029064">
    <property type="entry name" value="Ribosomal_eL30-like_sf"/>
</dbReference>
<dbReference type="Pfam" id="PF00588">
    <property type="entry name" value="SpoU_methylase"/>
    <property type="match status" value="1"/>
</dbReference>
<keyword evidence="4" id="KW-0808">Transferase</keyword>
<accession>A0A177F3B6</accession>
<comment type="caution">
    <text evidence="8">The sequence shown here is derived from an EMBL/GenBank/DDBJ whole genome shotgun (WGS) entry which is preliminary data.</text>
</comment>
<dbReference type="PANTHER" id="PTHR46103">
    <property type="entry name" value="RRNA METHYLTRANSFERASE 1, MITOCHONDRIAL"/>
    <property type="match status" value="1"/>
</dbReference>
<feature type="compositionally biased region" description="Low complexity" evidence="6">
    <location>
        <begin position="466"/>
        <end position="479"/>
    </location>
</feature>
<evidence type="ECO:0000256" key="1">
    <source>
        <dbReference type="ARBA" id="ARBA00007228"/>
    </source>
</evidence>
<dbReference type="CDD" id="cd18105">
    <property type="entry name" value="SpoU-like_MRM1"/>
    <property type="match status" value="1"/>
</dbReference>
<keyword evidence="9" id="KW-1185">Reference proteome</keyword>
<dbReference type="OrthoDB" id="270651at2759"/>
<evidence type="ECO:0000256" key="5">
    <source>
        <dbReference type="ARBA" id="ARBA00022691"/>
    </source>
</evidence>
<dbReference type="InterPro" id="IPR047261">
    <property type="entry name" value="MRM1_MeTrfase_dom"/>
</dbReference>
<evidence type="ECO:0000256" key="6">
    <source>
        <dbReference type="SAM" id="MobiDB-lite"/>
    </source>
</evidence>
<dbReference type="SUPFAM" id="SSF75217">
    <property type="entry name" value="alpha/beta knot"/>
    <property type="match status" value="1"/>
</dbReference>
<reference evidence="8 9" key="1">
    <citation type="submission" date="2016-03" db="EMBL/GenBank/DDBJ databases">
        <title>Draft genome sequence of the Fonsecaea monophora CBS 269.37.</title>
        <authorList>
            <person name="Bombassaro A."/>
            <person name="Vinicius W.A."/>
            <person name="De Hoog S."/>
            <person name="Sun J."/>
            <person name="Souza E.M."/>
            <person name="Raittz R.T."/>
            <person name="Costa F."/>
            <person name="Leao A.C."/>
            <person name="Tadra-Sfeir M.Z."/>
            <person name="Baura V."/>
            <person name="Balsanelli E."/>
            <person name="Pedrosa F.O."/>
            <person name="Moreno L.F."/>
            <person name="Steffens M.B."/>
            <person name="Xi L."/>
            <person name="Bocca A.L."/>
            <person name="Felipe M.S."/>
            <person name="Teixeira M."/>
            <person name="Telles Filho F.Q."/>
            <person name="Azevedo C.M."/>
            <person name="Gomes R."/>
            <person name="Vicente V.A."/>
        </authorList>
    </citation>
    <scope>NUCLEOTIDE SEQUENCE [LARGE SCALE GENOMIC DNA]</scope>
    <source>
        <strain evidence="8 9">CBS 269.37</strain>
    </source>
</reference>
<feature type="compositionally biased region" description="Basic and acidic residues" evidence="6">
    <location>
        <begin position="77"/>
        <end position="91"/>
    </location>
</feature>
<keyword evidence="5" id="KW-0949">S-adenosyl-L-methionine</keyword>
<dbReference type="SUPFAM" id="SSF55315">
    <property type="entry name" value="L30e-like"/>
    <property type="match status" value="1"/>
</dbReference>
<dbReference type="RefSeq" id="XP_022510776.1">
    <property type="nucleotide sequence ID" value="XM_022656977.1"/>
</dbReference>
<organism evidence="8 9">
    <name type="scientific">Fonsecaea monophora</name>
    <dbReference type="NCBI Taxonomy" id="254056"/>
    <lineage>
        <taxon>Eukaryota</taxon>
        <taxon>Fungi</taxon>
        <taxon>Dikarya</taxon>
        <taxon>Ascomycota</taxon>
        <taxon>Pezizomycotina</taxon>
        <taxon>Eurotiomycetes</taxon>
        <taxon>Chaetothyriomycetidae</taxon>
        <taxon>Chaetothyriales</taxon>
        <taxon>Herpotrichiellaceae</taxon>
        <taxon>Fonsecaea</taxon>
    </lineage>
</organism>
<feature type="region of interest" description="Disordered" evidence="6">
    <location>
        <begin position="46"/>
        <end position="123"/>
    </location>
</feature>
<name>A0A177F3B6_9EURO</name>
<proteinExistence type="inferred from homology"/>
<dbReference type="InterPro" id="IPR047182">
    <property type="entry name" value="MRM1"/>
</dbReference>
<dbReference type="GeneID" id="34602176"/>
<dbReference type="Gene3D" id="3.30.1330.30">
    <property type="match status" value="1"/>
</dbReference>
<evidence type="ECO:0000313" key="8">
    <source>
        <dbReference type="EMBL" id="OAG38824.1"/>
    </source>
</evidence>
<comment type="similarity">
    <text evidence="1">Belongs to the class IV-like SAM-binding methyltransferase superfamily. RNA methyltransferase TrmH family.</text>
</comment>
<sequence length="492" mass="53649">MLQFTRHVLRFPRAIKSVSTHGPQPARCISLTGAIEKGIRRGQQSRNNLQNHYTKPTAEPQQDRDHLSDSLNTEGEDGQKKEVIIPGEERRRGQKRRKGPRTVQPGQDVKGTRSARSDRGVPASIPYTTAGSEFLYGTFSVLSALTARRRKLHKLYRLLPPGYDKQTKRAKALQPKESLEQIQTHKKIHNLAEKAGIDVTAVQGPRWQGVFAKASDGRPHNGWILEASPIPKLPVTSLSTVPQPSDSIAVTVGCASEEDREINTVFGASGSKATIPSVRPPNRYPFMLLLDCITDTGNFGAIVRSAWFLGVDAILILEHGTAPISTNSVKASAGAFEYMPILHIKNEREFIRDSRKNGWKFFAADAPEADGGMMRRIMQQKGQKALGVAGSLSKHPCVLVLGNEETGIREFMRTMVDGVAGIPNARPDVGDIDSLNVSVAAALLTQKFFDTAHPELDTGRQSHGLTSSSTNSTSSASHSKGTYGCTSPRGHI</sequence>
<evidence type="ECO:0000259" key="7">
    <source>
        <dbReference type="Pfam" id="PF00588"/>
    </source>
</evidence>
<evidence type="ECO:0000256" key="3">
    <source>
        <dbReference type="ARBA" id="ARBA00022603"/>
    </source>
</evidence>
<dbReference type="InterPro" id="IPR029026">
    <property type="entry name" value="tRNA_m1G_MTases_N"/>
</dbReference>
<dbReference type="GO" id="GO:0003723">
    <property type="term" value="F:RNA binding"/>
    <property type="evidence" value="ECO:0007669"/>
    <property type="project" value="InterPro"/>
</dbReference>
<gene>
    <name evidence="8" type="ORF">AYO21_07019</name>
</gene>
<dbReference type="Proteomes" id="UP000077002">
    <property type="component" value="Unassembled WGS sequence"/>
</dbReference>
<dbReference type="EMBL" id="LVKK01000051">
    <property type="protein sequence ID" value="OAG38824.1"/>
    <property type="molecule type" value="Genomic_DNA"/>
</dbReference>
<feature type="region of interest" description="Disordered" evidence="6">
    <location>
        <begin position="455"/>
        <end position="492"/>
    </location>
</feature>
<keyword evidence="2" id="KW-0698">rRNA processing</keyword>